<sequence>MTLLARLLAPFAPLIALFGSGCAAAPAATEARPALWQVADADTRIYLFGTVHLLPEDVTWRTPAFDRAFAEADTLVLEVDMPTDPQAQASRYAALATSPGLPPLIERVPPADRPALARMIAESRIPEASLNALETWAAALALGTTLYRESGLTPAAGVEQVLKGAAGGKRIVGLETLEQQLGFFDTLPESAQRDLLRGLLQEAEGADGAFDAMIAAWTAGDLRRLAETYQDAEGLSPEVADALLARRNAAWTEWVKQRLDTPGTVMVAVGAGHLAGDGSVIQRLEQQGLRVRRVQ</sequence>
<feature type="signal peptide" evidence="1">
    <location>
        <begin position="1"/>
        <end position="23"/>
    </location>
</feature>
<organism evidence="2 3">
    <name type="scientific">Sphingomonas jejuensis</name>
    <dbReference type="NCBI Taxonomy" id="904715"/>
    <lineage>
        <taxon>Bacteria</taxon>
        <taxon>Pseudomonadati</taxon>
        <taxon>Pseudomonadota</taxon>
        <taxon>Alphaproteobacteria</taxon>
        <taxon>Sphingomonadales</taxon>
        <taxon>Sphingomonadaceae</taxon>
        <taxon>Sphingomonas</taxon>
    </lineage>
</organism>
<dbReference type="PANTHER" id="PTHR40590">
    <property type="entry name" value="CYTOPLASMIC PROTEIN-RELATED"/>
    <property type="match status" value="1"/>
</dbReference>
<dbReference type="EMBL" id="JAATJE010000001">
    <property type="protein sequence ID" value="NJC32845.1"/>
    <property type="molecule type" value="Genomic_DNA"/>
</dbReference>
<name>A0ABX0XHZ1_9SPHN</name>
<dbReference type="Pfam" id="PF01963">
    <property type="entry name" value="TraB_PrgY_gumN"/>
    <property type="match status" value="1"/>
</dbReference>
<reference evidence="2 3" key="1">
    <citation type="submission" date="2020-03" db="EMBL/GenBank/DDBJ databases">
        <title>Genomic Encyclopedia of Type Strains, Phase IV (KMG-IV): sequencing the most valuable type-strain genomes for metagenomic binning, comparative biology and taxonomic classification.</title>
        <authorList>
            <person name="Goeker M."/>
        </authorList>
    </citation>
    <scope>NUCLEOTIDE SEQUENCE [LARGE SCALE GENOMIC DNA]</scope>
    <source>
        <strain evidence="2 3">DSM 27651</strain>
    </source>
</reference>
<gene>
    <name evidence="2" type="ORF">GGR88_000319</name>
</gene>
<accession>A0ABX0XHZ1</accession>
<protein>
    <recommendedName>
        <fullName evidence="4">TraB/GumN family protein</fullName>
    </recommendedName>
</protein>
<evidence type="ECO:0008006" key="4">
    <source>
        <dbReference type="Google" id="ProtNLM"/>
    </source>
</evidence>
<dbReference type="CDD" id="cd14789">
    <property type="entry name" value="Tiki"/>
    <property type="match status" value="1"/>
</dbReference>
<keyword evidence="1" id="KW-0732">Signal</keyword>
<dbReference type="Proteomes" id="UP000734218">
    <property type="component" value="Unassembled WGS sequence"/>
</dbReference>
<dbReference type="InterPro" id="IPR002816">
    <property type="entry name" value="TraB/PrgY/GumN_fam"/>
</dbReference>
<dbReference type="PROSITE" id="PS51257">
    <property type="entry name" value="PROKAR_LIPOPROTEIN"/>
    <property type="match status" value="1"/>
</dbReference>
<comment type="caution">
    <text evidence="2">The sequence shown here is derived from an EMBL/GenBank/DDBJ whole genome shotgun (WGS) entry which is preliminary data.</text>
</comment>
<dbReference type="PANTHER" id="PTHR40590:SF1">
    <property type="entry name" value="CYTOPLASMIC PROTEIN"/>
    <property type="match status" value="1"/>
</dbReference>
<keyword evidence="3" id="KW-1185">Reference proteome</keyword>
<dbReference type="RefSeq" id="WP_167952329.1">
    <property type="nucleotide sequence ID" value="NZ_JAATJE010000001.1"/>
</dbReference>
<feature type="chain" id="PRO_5046521655" description="TraB/GumN family protein" evidence="1">
    <location>
        <begin position="24"/>
        <end position="295"/>
    </location>
</feature>
<evidence type="ECO:0000313" key="2">
    <source>
        <dbReference type="EMBL" id="NJC32845.1"/>
    </source>
</evidence>
<evidence type="ECO:0000256" key="1">
    <source>
        <dbReference type="SAM" id="SignalP"/>
    </source>
</evidence>
<proteinExistence type="predicted"/>
<dbReference type="InterPro" id="IPR047111">
    <property type="entry name" value="YbaP-like"/>
</dbReference>
<evidence type="ECO:0000313" key="3">
    <source>
        <dbReference type="Proteomes" id="UP000734218"/>
    </source>
</evidence>